<sequence length="234" mass="26663">MLVINFFCVEILGEMFMRIGKLYGLLVMAAVALTMVGLSILWLLDSHHERTQVKLAQATQKSGHDLLAANMTDTVNSWQDESSYVKYEDYVHYASCTVLAVSTGDQFFCLDQQTGDKMKISLFGIAAPQLSQAYGINAKQALSAKILDRKIYYSQMYIDDYGNSSCVVYYNNRNINLEMLAEGNAHVDSRYNNKALYLEAQNYAVANVVGLWNKRNWDHQRPPVKPWLFNPNFR</sequence>
<dbReference type="EMBL" id="NRJG01000055">
    <property type="protein sequence ID" value="RIY38737.1"/>
    <property type="molecule type" value="Genomic_DNA"/>
</dbReference>
<name>A0A3A1YRU0_9GAMM</name>
<proteinExistence type="predicted"/>
<keyword evidence="1" id="KW-0540">Nuclease</keyword>
<dbReference type="Gene3D" id="2.40.50.90">
    <property type="match status" value="1"/>
</dbReference>
<keyword evidence="2" id="KW-0255">Endonuclease</keyword>
<dbReference type="Proteomes" id="UP000265916">
    <property type="component" value="Unassembled WGS sequence"/>
</dbReference>
<dbReference type="GO" id="GO:0016787">
    <property type="term" value="F:hydrolase activity"/>
    <property type="evidence" value="ECO:0007669"/>
    <property type="project" value="UniProtKB-KW"/>
</dbReference>
<dbReference type="PANTHER" id="PTHR12302">
    <property type="entry name" value="EBNA2 BINDING PROTEIN P100"/>
    <property type="match status" value="1"/>
</dbReference>
<keyword evidence="7" id="KW-1185">Reference proteome</keyword>
<evidence type="ECO:0000256" key="3">
    <source>
        <dbReference type="ARBA" id="ARBA00022801"/>
    </source>
</evidence>
<dbReference type="OrthoDB" id="9805504at2"/>
<protein>
    <recommendedName>
        <fullName evidence="5">TNase-like domain-containing protein</fullName>
    </recommendedName>
</protein>
<feature type="transmembrane region" description="Helical" evidence="4">
    <location>
        <begin position="22"/>
        <end position="44"/>
    </location>
</feature>
<dbReference type="InterPro" id="IPR035437">
    <property type="entry name" value="SNase_OB-fold_sf"/>
</dbReference>
<dbReference type="PANTHER" id="PTHR12302:SF3">
    <property type="entry name" value="SERINE_THREONINE-PROTEIN KINASE 31"/>
    <property type="match status" value="1"/>
</dbReference>
<dbReference type="AlphaFoldDB" id="A0A3A1YRU0"/>
<evidence type="ECO:0000313" key="7">
    <source>
        <dbReference type="Proteomes" id="UP000265916"/>
    </source>
</evidence>
<evidence type="ECO:0000256" key="2">
    <source>
        <dbReference type="ARBA" id="ARBA00022759"/>
    </source>
</evidence>
<keyword evidence="4" id="KW-0472">Membrane</keyword>
<dbReference type="Pfam" id="PF00565">
    <property type="entry name" value="SNase"/>
    <property type="match status" value="1"/>
</dbReference>
<keyword evidence="4" id="KW-0812">Transmembrane</keyword>
<dbReference type="PROSITE" id="PS50830">
    <property type="entry name" value="TNASE_3"/>
    <property type="match status" value="1"/>
</dbReference>
<gene>
    <name evidence="6" type="ORF">CKF58_03500</name>
</gene>
<feature type="domain" description="TNase-like" evidence="5">
    <location>
        <begin position="92"/>
        <end position="214"/>
    </location>
</feature>
<evidence type="ECO:0000259" key="5">
    <source>
        <dbReference type="PROSITE" id="PS50830"/>
    </source>
</evidence>
<keyword evidence="3" id="KW-0378">Hydrolase</keyword>
<evidence type="ECO:0000256" key="4">
    <source>
        <dbReference type="SAM" id="Phobius"/>
    </source>
</evidence>
<evidence type="ECO:0000313" key="6">
    <source>
        <dbReference type="EMBL" id="RIY38737.1"/>
    </source>
</evidence>
<accession>A0A3A1YRU0</accession>
<reference evidence="6 7" key="1">
    <citation type="submission" date="2017-08" db="EMBL/GenBank/DDBJ databases">
        <title>Reclassification of Bisgaard taxon 37 and 44.</title>
        <authorList>
            <person name="Christensen H."/>
        </authorList>
    </citation>
    <scope>NUCLEOTIDE SEQUENCE [LARGE SCALE GENOMIC DNA]</scope>
    <source>
        <strain evidence="6 7">111</strain>
    </source>
</reference>
<evidence type="ECO:0000256" key="1">
    <source>
        <dbReference type="ARBA" id="ARBA00022722"/>
    </source>
</evidence>
<dbReference type="InterPro" id="IPR016071">
    <property type="entry name" value="Staphylococal_nuclease_OB-fold"/>
</dbReference>
<dbReference type="SMART" id="SM00318">
    <property type="entry name" value="SNc"/>
    <property type="match status" value="1"/>
</dbReference>
<dbReference type="GO" id="GO:0004519">
    <property type="term" value="F:endonuclease activity"/>
    <property type="evidence" value="ECO:0007669"/>
    <property type="project" value="UniProtKB-KW"/>
</dbReference>
<keyword evidence="4" id="KW-1133">Transmembrane helix</keyword>
<organism evidence="6 7">
    <name type="scientific">Psittacicella hinzii</name>
    <dbReference type="NCBI Taxonomy" id="2028575"/>
    <lineage>
        <taxon>Bacteria</taxon>
        <taxon>Pseudomonadati</taxon>
        <taxon>Pseudomonadota</taxon>
        <taxon>Gammaproteobacteria</taxon>
        <taxon>Pasteurellales</taxon>
        <taxon>Psittacicellaceae</taxon>
        <taxon>Psittacicella</taxon>
    </lineage>
</organism>
<comment type="caution">
    <text evidence="6">The sequence shown here is derived from an EMBL/GenBank/DDBJ whole genome shotgun (WGS) entry which is preliminary data.</text>
</comment>
<dbReference type="SUPFAM" id="SSF50199">
    <property type="entry name" value="Staphylococcal nuclease"/>
    <property type="match status" value="1"/>
</dbReference>